<gene>
    <name evidence="2" type="ORF">BHQ21_05810</name>
</gene>
<reference evidence="3" key="1">
    <citation type="submission" date="2016-09" db="EMBL/GenBank/DDBJ databases">
        <authorList>
            <person name="Greninger A.L."/>
            <person name="Jerome K.R."/>
            <person name="Mcnair B."/>
            <person name="Wallis C."/>
            <person name="Fang F."/>
        </authorList>
    </citation>
    <scope>NUCLEOTIDE SEQUENCE [LARGE SCALE GENOMIC DNA]</scope>
    <source>
        <strain evidence="3">BC1_M4</strain>
    </source>
</reference>
<dbReference type="Proteomes" id="UP000094224">
    <property type="component" value="Unassembled WGS sequence"/>
</dbReference>
<sequence>MAHTTIRATNNGALERDTKGSSKNASAEIAVSAATSRPTRPITRATRSVAAPAAQSHTAKMS</sequence>
<evidence type="ECO:0000313" key="2">
    <source>
        <dbReference type="EMBL" id="ODR08696.1"/>
    </source>
</evidence>
<feature type="region of interest" description="Disordered" evidence="1">
    <location>
        <begin position="1"/>
        <end position="62"/>
    </location>
</feature>
<dbReference type="RefSeq" id="WP_069399358.1">
    <property type="nucleotide sequence ID" value="NZ_MIHC01000007.1"/>
</dbReference>
<comment type="caution">
    <text evidence="2">The sequence shown here is derived from an EMBL/GenBank/DDBJ whole genome shotgun (WGS) entry which is preliminary data.</text>
</comment>
<organism evidence="2 3">
    <name type="scientific">Mycobacterium sherrisii</name>
    <dbReference type="NCBI Taxonomy" id="243061"/>
    <lineage>
        <taxon>Bacteria</taxon>
        <taxon>Bacillati</taxon>
        <taxon>Actinomycetota</taxon>
        <taxon>Actinomycetes</taxon>
        <taxon>Mycobacteriales</taxon>
        <taxon>Mycobacteriaceae</taxon>
        <taxon>Mycobacterium</taxon>
        <taxon>Mycobacterium simiae complex</taxon>
    </lineage>
</organism>
<proteinExistence type="predicted"/>
<evidence type="ECO:0000256" key="1">
    <source>
        <dbReference type="SAM" id="MobiDB-lite"/>
    </source>
</evidence>
<keyword evidence="3" id="KW-1185">Reference proteome</keyword>
<feature type="compositionally biased region" description="Polar residues" evidence="1">
    <location>
        <begin position="1"/>
        <end position="12"/>
    </location>
</feature>
<dbReference type="EMBL" id="MIHC01000007">
    <property type="protein sequence ID" value="ODR08696.1"/>
    <property type="molecule type" value="Genomic_DNA"/>
</dbReference>
<evidence type="ECO:0000313" key="3">
    <source>
        <dbReference type="Proteomes" id="UP000094224"/>
    </source>
</evidence>
<name>A0A1E3T2Q1_9MYCO</name>
<protein>
    <submittedName>
        <fullName evidence="2">Uncharacterized protein</fullName>
    </submittedName>
</protein>
<dbReference type="AlphaFoldDB" id="A0A1E3T2Q1"/>
<accession>A0A1E3T2Q1</accession>